<comment type="caution">
    <text evidence="10">The sequence shown here is derived from an EMBL/GenBank/DDBJ whole genome shotgun (WGS) entry which is preliminary data.</text>
</comment>
<evidence type="ECO:0000256" key="5">
    <source>
        <dbReference type="ARBA" id="ARBA00023242"/>
    </source>
</evidence>
<keyword evidence="11" id="KW-1185">Reference proteome</keyword>
<evidence type="ECO:0000259" key="9">
    <source>
        <dbReference type="PROSITE" id="PS50071"/>
    </source>
</evidence>
<evidence type="ECO:0000256" key="7">
    <source>
        <dbReference type="RuleBase" id="RU000682"/>
    </source>
</evidence>
<comment type="similarity">
    <text evidence="2">Belongs to the engrailed homeobox family.</text>
</comment>
<dbReference type="InterPro" id="IPR050720">
    <property type="entry name" value="Engrailed_Homeobox_TFs"/>
</dbReference>
<evidence type="ECO:0000256" key="2">
    <source>
        <dbReference type="ARBA" id="ARBA00010896"/>
    </source>
</evidence>
<evidence type="ECO:0000256" key="8">
    <source>
        <dbReference type="SAM" id="MobiDB-lite"/>
    </source>
</evidence>
<gene>
    <name evidence="10" type="ORF">LTR05_001767</name>
</gene>
<organism evidence="10 11">
    <name type="scientific">Lithohypha guttulata</name>
    <dbReference type="NCBI Taxonomy" id="1690604"/>
    <lineage>
        <taxon>Eukaryota</taxon>
        <taxon>Fungi</taxon>
        <taxon>Dikarya</taxon>
        <taxon>Ascomycota</taxon>
        <taxon>Pezizomycotina</taxon>
        <taxon>Eurotiomycetes</taxon>
        <taxon>Chaetothyriomycetidae</taxon>
        <taxon>Chaetothyriales</taxon>
        <taxon>Trichomeriaceae</taxon>
        <taxon>Lithohypha</taxon>
    </lineage>
</organism>
<keyword evidence="3 6" id="KW-0238">DNA-binding</keyword>
<dbReference type="Proteomes" id="UP001309876">
    <property type="component" value="Unassembled WGS sequence"/>
</dbReference>
<feature type="compositionally biased region" description="Polar residues" evidence="8">
    <location>
        <begin position="244"/>
        <end position="263"/>
    </location>
</feature>
<sequence length="688" mass="76143">MAFQHEQFFYSMGQPQQSVVHHPDLQYSTFPQQSIYNDLILNGYPTYTDRYDILPAGAYMEEYDEGQEVTTRPRLTKEQVEVLENEFLKNCKPSSMLKRQLAAHTSLSLNRVANWFQNRRAKAKQQRKLEEYEKEQQSEQAARSRTGTSQSNREDDEGEDEADNKGENEQPHPIRSGTSSVAPEFRTANPYGAPAGTDLDDVRAKAYASLQRALSAAQAARPLTNDCLQNPRSSEQVAELPLSDSYQQSSLNTGSSSEPQISTRPQVQHCQDAWNTRQGSQNIWPPSPHTTPDISFDFGFTSSHNQPQHDYTSLPSPTDSGSKAGMLSPETWEDPMLTPTMPTQHHELQAPMHSPALLTSAYCGSRRGSAADALTNNFEGFAITSGTSQTGSSTPTSCSTGNVDGTINLASRRNRPRPAPINSASLRSRSYGALAAASPTSRQGMYSSPVQTLRHVKSTGHSLNNHYSGIRKPSAAQKSPLNVSTFAESEFQNLMAQKAAEDSLRQQLTSSNPLHMNHSTVHSQPPVSQPQATQGDMHSTRGRFLQSPPVTPFQTNFLPTSCMMPQSQFASFPDYTPPYSAGPLTSSSWSDAPLISPDVTNFPQPHSFPVMISDLNTEEHGQVPWMFSSDQSPNLALRASANDKQRQFHNVEFPGQKEEHAQAAQQLSQSRPKHYAFQHHKPEDFISS</sequence>
<dbReference type="GO" id="GO:0003677">
    <property type="term" value="F:DNA binding"/>
    <property type="evidence" value="ECO:0007669"/>
    <property type="project" value="UniProtKB-UniRule"/>
</dbReference>
<reference evidence="10 11" key="1">
    <citation type="submission" date="2023-08" db="EMBL/GenBank/DDBJ databases">
        <title>Black Yeasts Isolated from many extreme environments.</title>
        <authorList>
            <person name="Coleine C."/>
            <person name="Stajich J.E."/>
            <person name="Selbmann L."/>
        </authorList>
    </citation>
    <scope>NUCLEOTIDE SEQUENCE [LARGE SCALE GENOMIC DNA]</scope>
    <source>
        <strain evidence="10 11">CCFEE 5910</strain>
    </source>
</reference>
<dbReference type="EMBL" id="JAVRRJ010000001">
    <property type="protein sequence ID" value="KAK5091582.1"/>
    <property type="molecule type" value="Genomic_DNA"/>
</dbReference>
<feature type="region of interest" description="Disordered" evidence="8">
    <location>
        <begin position="126"/>
        <end position="198"/>
    </location>
</feature>
<evidence type="ECO:0000256" key="4">
    <source>
        <dbReference type="ARBA" id="ARBA00023155"/>
    </source>
</evidence>
<evidence type="ECO:0000313" key="10">
    <source>
        <dbReference type="EMBL" id="KAK5091582.1"/>
    </source>
</evidence>
<feature type="compositionally biased region" description="Polar residues" evidence="8">
    <location>
        <begin position="226"/>
        <end position="236"/>
    </location>
</feature>
<dbReference type="PROSITE" id="PS00027">
    <property type="entry name" value="HOMEOBOX_1"/>
    <property type="match status" value="1"/>
</dbReference>
<dbReference type="AlphaFoldDB" id="A0AAN7T7Z1"/>
<comment type="subcellular location">
    <subcellularLocation>
        <location evidence="1 6 7">Nucleus</location>
    </subcellularLocation>
</comment>
<dbReference type="PANTHER" id="PTHR24341:SF6">
    <property type="entry name" value="HOMEOBOX PROTEIN INVECTED"/>
    <property type="match status" value="1"/>
</dbReference>
<name>A0AAN7T7Z1_9EURO</name>
<feature type="DNA-binding region" description="Homeobox" evidence="6">
    <location>
        <begin position="68"/>
        <end position="127"/>
    </location>
</feature>
<dbReference type="InterPro" id="IPR009057">
    <property type="entry name" value="Homeodomain-like_sf"/>
</dbReference>
<evidence type="ECO:0000256" key="6">
    <source>
        <dbReference type="PROSITE-ProRule" id="PRU00108"/>
    </source>
</evidence>
<feature type="domain" description="Homeobox" evidence="9">
    <location>
        <begin position="66"/>
        <end position="126"/>
    </location>
</feature>
<feature type="compositionally biased region" description="Polar residues" evidence="8">
    <location>
        <begin position="138"/>
        <end position="151"/>
    </location>
</feature>
<dbReference type="InterPro" id="IPR001356">
    <property type="entry name" value="HD"/>
</dbReference>
<evidence type="ECO:0000256" key="1">
    <source>
        <dbReference type="ARBA" id="ARBA00004123"/>
    </source>
</evidence>
<dbReference type="Gene3D" id="1.10.10.60">
    <property type="entry name" value="Homeodomain-like"/>
    <property type="match status" value="1"/>
</dbReference>
<dbReference type="GO" id="GO:0016586">
    <property type="term" value="C:RSC-type complex"/>
    <property type="evidence" value="ECO:0007669"/>
    <property type="project" value="TreeGrafter"/>
</dbReference>
<feature type="region of interest" description="Disordered" evidence="8">
    <location>
        <begin position="276"/>
        <end position="333"/>
    </location>
</feature>
<feature type="compositionally biased region" description="Basic and acidic residues" evidence="8">
    <location>
        <begin position="163"/>
        <end position="172"/>
    </location>
</feature>
<dbReference type="GO" id="GO:0000981">
    <property type="term" value="F:DNA-binding transcription factor activity, RNA polymerase II-specific"/>
    <property type="evidence" value="ECO:0007669"/>
    <property type="project" value="InterPro"/>
</dbReference>
<evidence type="ECO:0000256" key="3">
    <source>
        <dbReference type="ARBA" id="ARBA00023125"/>
    </source>
</evidence>
<feature type="region of interest" description="Disordered" evidence="8">
    <location>
        <begin position="513"/>
        <end position="539"/>
    </location>
</feature>
<keyword evidence="5 6" id="KW-0539">Nucleus</keyword>
<dbReference type="InterPro" id="IPR017970">
    <property type="entry name" value="Homeobox_CS"/>
</dbReference>
<proteinExistence type="inferred from homology"/>
<feature type="region of interest" description="Disordered" evidence="8">
    <location>
        <begin position="656"/>
        <end position="688"/>
    </location>
</feature>
<feature type="compositionally biased region" description="Polar residues" evidence="8">
    <location>
        <begin position="513"/>
        <end position="537"/>
    </location>
</feature>
<dbReference type="Pfam" id="PF00046">
    <property type="entry name" value="Homeodomain"/>
    <property type="match status" value="1"/>
</dbReference>
<feature type="region of interest" description="Disordered" evidence="8">
    <location>
        <begin position="225"/>
        <end position="263"/>
    </location>
</feature>
<protein>
    <recommendedName>
        <fullName evidence="9">Homeobox domain-containing protein</fullName>
    </recommendedName>
</protein>
<feature type="compositionally biased region" description="Polar residues" evidence="8">
    <location>
        <begin position="300"/>
        <end position="321"/>
    </location>
</feature>
<dbReference type="SUPFAM" id="SSF46689">
    <property type="entry name" value="Homeodomain-like"/>
    <property type="match status" value="1"/>
</dbReference>
<keyword evidence="4 6" id="KW-0371">Homeobox</keyword>
<evidence type="ECO:0000313" key="11">
    <source>
        <dbReference type="Proteomes" id="UP001309876"/>
    </source>
</evidence>
<accession>A0AAN7T7Z1</accession>
<dbReference type="SMART" id="SM00389">
    <property type="entry name" value="HOX"/>
    <property type="match status" value="1"/>
</dbReference>
<dbReference type="PANTHER" id="PTHR24341">
    <property type="entry name" value="HOMEOBOX PROTEIN ENGRAILED"/>
    <property type="match status" value="1"/>
</dbReference>
<dbReference type="CDD" id="cd00086">
    <property type="entry name" value="homeodomain"/>
    <property type="match status" value="1"/>
</dbReference>
<dbReference type="PROSITE" id="PS50071">
    <property type="entry name" value="HOMEOBOX_2"/>
    <property type="match status" value="1"/>
</dbReference>
<feature type="compositionally biased region" description="Basic and acidic residues" evidence="8">
    <location>
        <begin position="127"/>
        <end position="137"/>
    </location>
</feature>